<dbReference type="NCBIfam" id="TIGR04123">
    <property type="entry name" value="P_estr_lig_assc"/>
    <property type="match status" value="1"/>
</dbReference>
<dbReference type="GO" id="GO:0016874">
    <property type="term" value="F:ligase activity"/>
    <property type="evidence" value="ECO:0007669"/>
    <property type="project" value="UniProtKB-KW"/>
</dbReference>
<evidence type="ECO:0000259" key="1">
    <source>
        <dbReference type="Pfam" id="PF00149"/>
    </source>
</evidence>
<dbReference type="InterPro" id="IPR026336">
    <property type="entry name" value="PdeM-like"/>
</dbReference>
<proteinExistence type="predicted"/>
<dbReference type="AlphaFoldDB" id="A0A2W5N6X9"/>
<keyword evidence="2" id="KW-0540">Nuclease</keyword>
<dbReference type="GO" id="GO:0004519">
    <property type="term" value="F:endonuclease activity"/>
    <property type="evidence" value="ECO:0007669"/>
    <property type="project" value="UniProtKB-KW"/>
</dbReference>
<gene>
    <name evidence="2" type="primary">pdeM</name>
    <name evidence="2" type="ORF">DI556_11940</name>
</gene>
<protein>
    <submittedName>
        <fullName evidence="2">Ligase-associated DNA damage response endonuclease PdeM</fullName>
    </submittedName>
</protein>
<comment type="caution">
    <text evidence="2">The sequence shown here is derived from an EMBL/GenBank/DDBJ whole genome shotgun (WGS) entry which is preliminary data.</text>
</comment>
<dbReference type="InterPro" id="IPR004843">
    <property type="entry name" value="Calcineurin-like_PHP"/>
</dbReference>
<dbReference type="PANTHER" id="PTHR39323">
    <property type="entry name" value="BLR1149 PROTEIN"/>
    <property type="match status" value="1"/>
</dbReference>
<evidence type="ECO:0000313" key="2">
    <source>
        <dbReference type="EMBL" id="PZQ49256.1"/>
    </source>
</evidence>
<reference evidence="2 3" key="1">
    <citation type="submission" date="2017-08" db="EMBL/GenBank/DDBJ databases">
        <title>Infants hospitalized years apart are colonized by the same room-sourced microbial strains.</title>
        <authorList>
            <person name="Brooks B."/>
            <person name="Olm M.R."/>
            <person name="Firek B.A."/>
            <person name="Baker R."/>
            <person name="Thomas B.C."/>
            <person name="Morowitz M.J."/>
            <person name="Banfield J.F."/>
        </authorList>
    </citation>
    <scope>NUCLEOTIDE SEQUENCE [LARGE SCALE GENOMIC DNA]</scope>
    <source>
        <strain evidence="2">S2_005_002_R2_34</strain>
    </source>
</reference>
<dbReference type="PIRSF" id="PIRSF000887">
    <property type="entry name" value="Pesterase_MJ0037"/>
    <property type="match status" value="1"/>
</dbReference>
<dbReference type="GO" id="GO:0016787">
    <property type="term" value="F:hydrolase activity"/>
    <property type="evidence" value="ECO:0007669"/>
    <property type="project" value="InterPro"/>
</dbReference>
<dbReference type="EMBL" id="QFPW01000008">
    <property type="protein sequence ID" value="PZQ49256.1"/>
    <property type="molecule type" value="Genomic_DNA"/>
</dbReference>
<dbReference type="Pfam" id="PF00149">
    <property type="entry name" value="Metallophos"/>
    <property type="match status" value="1"/>
</dbReference>
<keyword evidence="2" id="KW-0436">Ligase</keyword>
<keyword evidence="2" id="KW-0255">Endonuclease</keyword>
<dbReference type="Gene3D" id="3.60.21.10">
    <property type="match status" value="1"/>
</dbReference>
<organism evidence="2 3">
    <name type="scientific">Rhodovulum sulfidophilum</name>
    <name type="common">Rhodobacter sulfidophilus</name>
    <dbReference type="NCBI Taxonomy" id="35806"/>
    <lineage>
        <taxon>Bacteria</taxon>
        <taxon>Pseudomonadati</taxon>
        <taxon>Pseudomonadota</taxon>
        <taxon>Alphaproteobacteria</taxon>
        <taxon>Rhodobacterales</taxon>
        <taxon>Paracoccaceae</taxon>
        <taxon>Rhodovulum</taxon>
    </lineage>
</organism>
<evidence type="ECO:0000313" key="3">
    <source>
        <dbReference type="Proteomes" id="UP000249185"/>
    </source>
</evidence>
<sequence>MLEQTIDFASARLTARASGALWWPARRLLCVADLHLAKSERIAWRGGALLPPYETRDTLARLAAEMAALDPATVLCLGDSFDDMAGAAALDPADRDRLAELVAGRDWIWLAGNHDPAPHGLGGTCAETLVLGPLTFRHAAQAETEPGEVSGHYHPKLRVPLRAGALTRPCFLWDRRRLILPAFGAYTGGLDAAAPALAALVEPDARAILTGDPCVILPAYTRPARRA</sequence>
<feature type="domain" description="Calcineurin-like phosphoesterase" evidence="1">
    <location>
        <begin position="27"/>
        <end position="121"/>
    </location>
</feature>
<accession>A0A2W5N6X9</accession>
<dbReference type="Proteomes" id="UP000249185">
    <property type="component" value="Unassembled WGS sequence"/>
</dbReference>
<dbReference type="SUPFAM" id="SSF56300">
    <property type="entry name" value="Metallo-dependent phosphatases"/>
    <property type="match status" value="1"/>
</dbReference>
<name>A0A2W5N6X9_RHOSU</name>
<dbReference type="InterPro" id="IPR029052">
    <property type="entry name" value="Metallo-depent_PP-like"/>
</dbReference>
<keyword evidence="2" id="KW-0378">Hydrolase</keyword>
<dbReference type="PANTHER" id="PTHR39323:SF1">
    <property type="entry name" value="BLR1149 PROTEIN"/>
    <property type="match status" value="1"/>
</dbReference>
<dbReference type="InterPro" id="IPR024173">
    <property type="entry name" value="Pesterase_MJ0037-like"/>
</dbReference>